<dbReference type="EMBL" id="JABFCS010000001">
    <property type="protein sequence ID" value="NNU43419.1"/>
    <property type="molecule type" value="Genomic_DNA"/>
</dbReference>
<feature type="region of interest" description="Disordered" evidence="1">
    <location>
        <begin position="1"/>
        <end position="46"/>
    </location>
</feature>
<proteinExistence type="predicted"/>
<protein>
    <recommendedName>
        <fullName evidence="4">Molecular chaperone DnaJ</fullName>
    </recommendedName>
</protein>
<evidence type="ECO:0000256" key="1">
    <source>
        <dbReference type="SAM" id="MobiDB-lite"/>
    </source>
</evidence>
<dbReference type="InterPro" id="IPR036410">
    <property type="entry name" value="HSP_DnaJ_Cys-rich_dom_sf"/>
</dbReference>
<sequence length="69" mass="6641">MPAKSDPIDLTNSVAGEEDPGASIDVQDRAEDGTPAARATPCPQCGGSGRIAASACPNCKGTGVVGAGA</sequence>
<name>A0A849KNR4_9BURK</name>
<dbReference type="AlphaFoldDB" id="A0A849KNR4"/>
<keyword evidence="3" id="KW-1185">Reference proteome</keyword>
<evidence type="ECO:0000313" key="2">
    <source>
        <dbReference type="EMBL" id="NNU43419.1"/>
    </source>
</evidence>
<dbReference type="Proteomes" id="UP000552954">
    <property type="component" value="Unassembled WGS sequence"/>
</dbReference>
<accession>A0A849KNR4</accession>
<reference evidence="2 3" key="2">
    <citation type="submission" date="2020-06" db="EMBL/GenBank/DDBJ databases">
        <title>Ramlibacter rhizophilus sp. nov., isolated from rhizosphere soil of national flower Mugunghwa from South Korea.</title>
        <authorList>
            <person name="Zheng-Fei Y."/>
            <person name="Huan T."/>
        </authorList>
    </citation>
    <scope>NUCLEOTIDE SEQUENCE [LARGE SCALE GENOMIC DNA]</scope>
    <source>
        <strain evidence="2 3">B156</strain>
    </source>
</reference>
<dbReference type="RefSeq" id="WP_171558611.1">
    <property type="nucleotide sequence ID" value="NZ_JABFCS010000001.1"/>
</dbReference>
<comment type="caution">
    <text evidence="2">The sequence shown here is derived from an EMBL/GenBank/DDBJ whole genome shotgun (WGS) entry which is preliminary data.</text>
</comment>
<dbReference type="Gene3D" id="6.20.20.10">
    <property type="match status" value="1"/>
</dbReference>
<evidence type="ECO:0000313" key="3">
    <source>
        <dbReference type="Proteomes" id="UP000552954"/>
    </source>
</evidence>
<organism evidence="2 3">
    <name type="scientific">Ramlibacter montanisoli</name>
    <dbReference type="NCBI Taxonomy" id="2732512"/>
    <lineage>
        <taxon>Bacteria</taxon>
        <taxon>Pseudomonadati</taxon>
        <taxon>Pseudomonadota</taxon>
        <taxon>Betaproteobacteria</taxon>
        <taxon>Burkholderiales</taxon>
        <taxon>Comamonadaceae</taxon>
        <taxon>Ramlibacter</taxon>
    </lineage>
</organism>
<gene>
    <name evidence="2" type="ORF">HK415_10010</name>
</gene>
<dbReference type="SUPFAM" id="SSF57938">
    <property type="entry name" value="DnaJ/Hsp40 cysteine-rich domain"/>
    <property type="match status" value="1"/>
</dbReference>
<evidence type="ECO:0008006" key="4">
    <source>
        <dbReference type="Google" id="ProtNLM"/>
    </source>
</evidence>
<reference evidence="2 3" key="1">
    <citation type="submission" date="2020-05" db="EMBL/GenBank/DDBJ databases">
        <authorList>
            <person name="Khan S.A."/>
            <person name="Jeon C.O."/>
            <person name="Chun B.H."/>
        </authorList>
    </citation>
    <scope>NUCLEOTIDE SEQUENCE [LARGE SCALE GENOMIC DNA]</scope>
    <source>
        <strain evidence="2 3">B156</strain>
    </source>
</reference>